<evidence type="ECO:0000256" key="4">
    <source>
        <dbReference type="ARBA" id="ARBA00012835"/>
    </source>
</evidence>
<dbReference type="PANTHER" id="PTHR43311:SF2">
    <property type="entry name" value="GLUTAMATE--TRNA LIGASE, MITOCHONDRIAL-RELATED"/>
    <property type="match status" value="1"/>
</dbReference>
<dbReference type="FunFam" id="3.40.50.620:FF:000007">
    <property type="entry name" value="Glutamate--tRNA ligase"/>
    <property type="match status" value="1"/>
</dbReference>
<evidence type="ECO:0000256" key="10">
    <source>
        <dbReference type="ARBA" id="ARBA00023146"/>
    </source>
</evidence>
<name>A0A0W8E3C7_9ZZZZ</name>
<dbReference type="InterPro" id="IPR020058">
    <property type="entry name" value="Glu/Gln-tRNA-synth_Ib_cat-dom"/>
</dbReference>
<evidence type="ECO:0000259" key="13">
    <source>
        <dbReference type="Pfam" id="PF19269"/>
    </source>
</evidence>
<keyword evidence="7" id="KW-0547">Nucleotide-binding</keyword>
<dbReference type="GO" id="GO:0008270">
    <property type="term" value="F:zinc ion binding"/>
    <property type="evidence" value="ECO:0007669"/>
    <property type="project" value="InterPro"/>
</dbReference>
<dbReference type="InterPro" id="IPR020751">
    <property type="entry name" value="aa-tRNA-synth_I_codon-bd_sub2"/>
</dbReference>
<dbReference type="InterPro" id="IPR014729">
    <property type="entry name" value="Rossmann-like_a/b/a_fold"/>
</dbReference>
<evidence type="ECO:0000256" key="1">
    <source>
        <dbReference type="ARBA" id="ARBA00004496"/>
    </source>
</evidence>
<dbReference type="GO" id="GO:0000049">
    <property type="term" value="F:tRNA binding"/>
    <property type="evidence" value="ECO:0007669"/>
    <property type="project" value="InterPro"/>
</dbReference>
<reference evidence="14" key="1">
    <citation type="journal article" date="2015" name="Proc. Natl. Acad. Sci. U.S.A.">
        <title>Networks of energetic and metabolic interactions define dynamics in microbial communities.</title>
        <authorList>
            <person name="Embree M."/>
            <person name="Liu J.K."/>
            <person name="Al-Bassam M.M."/>
            <person name="Zengler K."/>
        </authorList>
    </citation>
    <scope>NUCLEOTIDE SEQUENCE</scope>
</reference>
<keyword evidence="8" id="KW-0067">ATP-binding</keyword>
<dbReference type="InterPro" id="IPR004527">
    <property type="entry name" value="Glu-tRNA-ligase_bac/mito"/>
</dbReference>
<gene>
    <name evidence="14" type="ORF">ASZ90_019639</name>
</gene>
<protein>
    <recommendedName>
        <fullName evidence="4">glutamate--tRNA ligase</fullName>
        <ecNumber evidence="4">6.1.1.17</ecNumber>
    </recommendedName>
    <alternativeName>
        <fullName evidence="11">Glutamyl-tRNA synthetase</fullName>
    </alternativeName>
</protein>
<evidence type="ECO:0000256" key="2">
    <source>
        <dbReference type="ARBA" id="ARBA00007894"/>
    </source>
</evidence>
<dbReference type="InterPro" id="IPR000924">
    <property type="entry name" value="Glu/Gln-tRNA-synth"/>
</dbReference>
<dbReference type="InterPro" id="IPR049940">
    <property type="entry name" value="GluQ/Sye"/>
</dbReference>
<evidence type="ECO:0000259" key="12">
    <source>
        <dbReference type="Pfam" id="PF00749"/>
    </source>
</evidence>
<keyword evidence="6 14" id="KW-0436">Ligase</keyword>
<comment type="caution">
    <text evidence="14">The sequence shown here is derived from an EMBL/GenBank/DDBJ whole genome shotgun (WGS) entry which is preliminary data.</text>
</comment>
<dbReference type="PANTHER" id="PTHR43311">
    <property type="entry name" value="GLUTAMATE--TRNA LIGASE"/>
    <property type="match status" value="1"/>
</dbReference>
<dbReference type="NCBIfam" id="TIGR00464">
    <property type="entry name" value="gltX_bact"/>
    <property type="match status" value="1"/>
</dbReference>
<evidence type="ECO:0000256" key="11">
    <source>
        <dbReference type="ARBA" id="ARBA00030865"/>
    </source>
</evidence>
<dbReference type="Pfam" id="PF00749">
    <property type="entry name" value="tRNA-synt_1c"/>
    <property type="match status" value="1"/>
</dbReference>
<comment type="similarity">
    <text evidence="2">Belongs to the class-I aminoacyl-tRNA synthetase family. Glutamate--tRNA ligase type 1 subfamily.</text>
</comment>
<evidence type="ECO:0000256" key="3">
    <source>
        <dbReference type="ARBA" id="ARBA00011245"/>
    </source>
</evidence>
<dbReference type="Gene3D" id="3.40.50.620">
    <property type="entry name" value="HUPs"/>
    <property type="match status" value="1"/>
</dbReference>
<evidence type="ECO:0000256" key="5">
    <source>
        <dbReference type="ARBA" id="ARBA00022490"/>
    </source>
</evidence>
<dbReference type="CDD" id="cd00808">
    <property type="entry name" value="GluRS_core"/>
    <property type="match status" value="1"/>
</dbReference>
<accession>A0A0W8E3C7</accession>
<dbReference type="Gene3D" id="1.10.10.350">
    <property type="match status" value="1"/>
</dbReference>
<keyword evidence="10 14" id="KW-0030">Aminoacyl-tRNA synthetase</keyword>
<keyword evidence="9" id="KW-0648">Protein biosynthesis</keyword>
<evidence type="ECO:0000256" key="8">
    <source>
        <dbReference type="ARBA" id="ARBA00022840"/>
    </source>
</evidence>
<dbReference type="PRINTS" id="PR00987">
    <property type="entry name" value="TRNASYNTHGLU"/>
</dbReference>
<dbReference type="GO" id="GO:0006424">
    <property type="term" value="P:glutamyl-tRNA aminoacylation"/>
    <property type="evidence" value="ECO:0007669"/>
    <property type="project" value="InterPro"/>
</dbReference>
<keyword evidence="5" id="KW-0963">Cytoplasm</keyword>
<dbReference type="SUPFAM" id="SSF52374">
    <property type="entry name" value="Nucleotidylyl transferase"/>
    <property type="match status" value="1"/>
</dbReference>
<organism evidence="14">
    <name type="scientific">hydrocarbon metagenome</name>
    <dbReference type="NCBI Taxonomy" id="938273"/>
    <lineage>
        <taxon>unclassified sequences</taxon>
        <taxon>metagenomes</taxon>
        <taxon>ecological metagenomes</taxon>
    </lineage>
</organism>
<dbReference type="EMBL" id="LNQE01001898">
    <property type="protein sequence ID" value="KUG02985.1"/>
    <property type="molecule type" value="Genomic_DNA"/>
</dbReference>
<dbReference type="AlphaFoldDB" id="A0A0W8E3C7"/>
<comment type="subcellular location">
    <subcellularLocation>
        <location evidence="1">Cytoplasm</location>
    </subcellularLocation>
</comment>
<dbReference type="EC" id="6.1.1.17" evidence="4"/>
<dbReference type="GO" id="GO:0004818">
    <property type="term" value="F:glutamate-tRNA ligase activity"/>
    <property type="evidence" value="ECO:0007669"/>
    <property type="project" value="UniProtKB-EC"/>
</dbReference>
<evidence type="ECO:0000256" key="6">
    <source>
        <dbReference type="ARBA" id="ARBA00022598"/>
    </source>
</evidence>
<sequence>MSNIKVRFAPSPTGPLHIGGARSALFNYLYAVHKQGELVLRIEDTDVERSKREYEQEIIESLQWLGIKWTEGMGAGGYNGPYRQTERVSIYQEYAQNLLESGQAYYCFCTEEELEQERQDLISKGDTPRYLGKCRYLTDEEREAKIQQGIKPTIRFQVPASKIYVVDDIVRGRVSFESDGIGDFIIIKSDGLPTYNFAVVIDDVLMGITHVIRAEEHLSNTPRQLMIYEALNLKRPVFAHISLILGSDRQKMSKRHGATSLIQYREMGYLPAAMFNFLSLMGWAPEGEEQLLSPAEIAEAFTLERVSKSPAVFDMDKLNWINQQYIKKLDISELAKLAKPFLDKSPYSESAARMSQEKYELMIATVRDHLVCLSDITREVAVIFDNIEYEPETIQVLQAEGVSIVLQTFIDDFPAVDNPEDIKQHIKAVTKKTGAKPKNVFMPLRCAVSGKIHGPDLPSLISIWGKEETLDRINSALQMIHREQHID</sequence>
<dbReference type="SUPFAM" id="SSF48163">
    <property type="entry name" value="An anticodon-binding domain of class I aminoacyl-tRNA synthetases"/>
    <property type="match status" value="1"/>
</dbReference>
<dbReference type="InterPro" id="IPR033910">
    <property type="entry name" value="GluRS_core"/>
</dbReference>
<dbReference type="InterPro" id="IPR008925">
    <property type="entry name" value="aa_tRNA-synth_I_cd-bd_sf"/>
</dbReference>
<feature type="domain" description="Aminoacyl-tRNA synthetase class I anticodon-binding" evidence="13">
    <location>
        <begin position="333"/>
        <end position="477"/>
    </location>
</feature>
<dbReference type="GO" id="GO:0005524">
    <property type="term" value="F:ATP binding"/>
    <property type="evidence" value="ECO:0007669"/>
    <property type="project" value="UniProtKB-KW"/>
</dbReference>
<dbReference type="PROSITE" id="PS00178">
    <property type="entry name" value="AA_TRNA_LIGASE_I"/>
    <property type="match status" value="1"/>
</dbReference>
<evidence type="ECO:0000256" key="7">
    <source>
        <dbReference type="ARBA" id="ARBA00022741"/>
    </source>
</evidence>
<dbReference type="GO" id="GO:0005829">
    <property type="term" value="C:cytosol"/>
    <property type="evidence" value="ECO:0007669"/>
    <property type="project" value="TreeGrafter"/>
</dbReference>
<proteinExistence type="inferred from homology"/>
<evidence type="ECO:0000313" key="14">
    <source>
        <dbReference type="EMBL" id="KUG02985.1"/>
    </source>
</evidence>
<dbReference type="Pfam" id="PF19269">
    <property type="entry name" value="Anticodon_2"/>
    <property type="match status" value="1"/>
</dbReference>
<dbReference type="InterPro" id="IPR001412">
    <property type="entry name" value="aa-tRNA-synth_I_CS"/>
</dbReference>
<dbReference type="HAMAP" id="MF_00022">
    <property type="entry name" value="Glu_tRNA_synth_type1"/>
    <property type="match status" value="1"/>
</dbReference>
<feature type="domain" description="Glutamyl/glutaminyl-tRNA synthetase class Ib catalytic" evidence="12">
    <location>
        <begin position="4"/>
        <end position="320"/>
    </location>
</feature>
<comment type="subunit">
    <text evidence="3">Monomer.</text>
</comment>
<evidence type="ECO:0000256" key="9">
    <source>
        <dbReference type="ARBA" id="ARBA00022917"/>
    </source>
</evidence>
<dbReference type="InterPro" id="IPR045462">
    <property type="entry name" value="aa-tRNA-synth_I_cd-bd"/>
</dbReference>